<dbReference type="InterPro" id="IPR029044">
    <property type="entry name" value="Nucleotide-diphossugar_trans"/>
</dbReference>
<protein>
    <submittedName>
        <fullName evidence="2">GT2 family glycosyltransferase</fullName>
    </submittedName>
</protein>
<proteinExistence type="predicted"/>
<dbReference type="SUPFAM" id="SSF53448">
    <property type="entry name" value="Nucleotide-diphospho-sugar transferases"/>
    <property type="match status" value="1"/>
</dbReference>
<dbReference type="Proteomes" id="UP001549143">
    <property type="component" value="Unassembled WGS sequence"/>
</dbReference>
<feature type="domain" description="Glycosyltransferase 2-like" evidence="1">
    <location>
        <begin position="25"/>
        <end position="119"/>
    </location>
</feature>
<dbReference type="Gene3D" id="3.90.550.10">
    <property type="entry name" value="Spore Coat Polysaccharide Biosynthesis Protein SpsA, Chain A"/>
    <property type="match status" value="1"/>
</dbReference>
<accession>A0ABV2KQF4</accession>
<dbReference type="PANTHER" id="PTHR43179">
    <property type="entry name" value="RHAMNOSYLTRANSFERASE WBBL"/>
    <property type="match status" value="1"/>
</dbReference>
<evidence type="ECO:0000313" key="2">
    <source>
        <dbReference type="EMBL" id="MET3663292.1"/>
    </source>
</evidence>
<organism evidence="2 3">
    <name type="scientific">Aquamicrobium ahrensii</name>
    <dbReference type="NCBI Taxonomy" id="469551"/>
    <lineage>
        <taxon>Bacteria</taxon>
        <taxon>Pseudomonadati</taxon>
        <taxon>Pseudomonadota</taxon>
        <taxon>Alphaproteobacteria</taxon>
        <taxon>Hyphomicrobiales</taxon>
        <taxon>Phyllobacteriaceae</taxon>
        <taxon>Aquamicrobium</taxon>
    </lineage>
</organism>
<reference evidence="2 3" key="1">
    <citation type="submission" date="2024-06" db="EMBL/GenBank/DDBJ databases">
        <title>Genomic Encyclopedia of Type Strains, Phase IV (KMG-IV): sequencing the most valuable type-strain genomes for metagenomic binning, comparative biology and taxonomic classification.</title>
        <authorList>
            <person name="Goeker M."/>
        </authorList>
    </citation>
    <scope>NUCLEOTIDE SEQUENCE [LARGE SCALE GENOMIC DNA]</scope>
    <source>
        <strain evidence="2 3">DSM 19730</strain>
    </source>
</reference>
<dbReference type="Pfam" id="PF00535">
    <property type="entry name" value="Glycos_transf_2"/>
    <property type="match status" value="1"/>
</dbReference>
<keyword evidence="3" id="KW-1185">Reference proteome</keyword>
<gene>
    <name evidence="2" type="ORF">ABID44_003648</name>
</gene>
<dbReference type="PANTHER" id="PTHR43179:SF7">
    <property type="entry name" value="RHAMNOSYLTRANSFERASE WBBL"/>
    <property type="match status" value="1"/>
</dbReference>
<dbReference type="CDD" id="cd00761">
    <property type="entry name" value="Glyco_tranf_GTA_type"/>
    <property type="match status" value="1"/>
</dbReference>
<sequence>MTHHEPPGPLPGRDVTPGNAEPFFSVIVPVYIHWHLAPGLLDRLERQTLPADRFEVILVDNGSPQFEPPEHLPDNVQILRCDTPGSYAARNLGASRAKGDWLVFTDADCRPQPAWLAGLDEARRLADEGALIAGAVKVVAQSARPGAAEIYDVVKGIPQERYVARGYAATANLAVPMAVFRELGGFDGKRFSGGDADLCRRAVAAGHALVFARTMCVEHPARTTWREIATKARRIKGGQIKAGSASRRVMWLLRSLTPPLRGAWEFLNDTRHPLRHRLVAIAVLMRLWLVELGEVLLLVAGRSPERR</sequence>
<name>A0ABV2KQF4_9HYPH</name>
<comment type="caution">
    <text evidence="2">The sequence shown here is derived from an EMBL/GenBank/DDBJ whole genome shotgun (WGS) entry which is preliminary data.</text>
</comment>
<evidence type="ECO:0000313" key="3">
    <source>
        <dbReference type="Proteomes" id="UP001549143"/>
    </source>
</evidence>
<evidence type="ECO:0000259" key="1">
    <source>
        <dbReference type="Pfam" id="PF00535"/>
    </source>
</evidence>
<dbReference type="RefSeq" id="WP_354153093.1">
    <property type="nucleotide sequence ID" value="NZ_JBEPMN010000023.1"/>
</dbReference>
<dbReference type="InterPro" id="IPR001173">
    <property type="entry name" value="Glyco_trans_2-like"/>
</dbReference>
<dbReference type="EMBL" id="JBEPMN010000023">
    <property type="protein sequence ID" value="MET3663292.1"/>
    <property type="molecule type" value="Genomic_DNA"/>
</dbReference>